<proteinExistence type="predicted"/>
<organism evidence="1 2">
    <name type="scientific">Arcanobacterium pinnipediorum</name>
    <dbReference type="NCBI Taxonomy" id="1503041"/>
    <lineage>
        <taxon>Bacteria</taxon>
        <taxon>Bacillati</taxon>
        <taxon>Actinomycetota</taxon>
        <taxon>Actinomycetes</taxon>
        <taxon>Actinomycetales</taxon>
        <taxon>Actinomycetaceae</taxon>
        <taxon>Arcanobacterium</taxon>
    </lineage>
</organism>
<dbReference type="EMBL" id="CP099547">
    <property type="protein sequence ID" value="USR78638.1"/>
    <property type="molecule type" value="Genomic_DNA"/>
</dbReference>
<sequence length="63" mass="7292">MYPVDNLAACIQLITTANNDPKLAAKITDRFEEILSDKKIRMEEILNDKKKTIEDKLSNDKKR</sequence>
<evidence type="ECO:0000313" key="1">
    <source>
        <dbReference type="EMBL" id="USR78638.1"/>
    </source>
</evidence>
<accession>A0ABY5AHG2</accession>
<protein>
    <submittedName>
        <fullName evidence="1">Uncharacterized protein</fullName>
    </submittedName>
</protein>
<name>A0ABY5AHG2_9ACTO</name>
<gene>
    <name evidence="1" type="ORF">NG665_04370</name>
</gene>
<dbReference type="RefSeq" id="WP_252672453.1">
    <property type="nucleotide sequence ID" value="NZ_CP099547.1"/>
</dbReference>
<reference evidence="1" key="1">
    <citation type="submission" date="2022-06" db="EMBL/GenBank/DDBJ databases">
        <title>Complete Genome Sequence of Arcanobacterium pinnipediorum strain DSM 28752 isolated from a harbour seal.</title>
        <authorList>
            <person name="Borowiak M."/>
            <person name="Kreitlow A."/>
            <person name="Alssahen M."/>
            <person name="Malorny B."/>
            <person name="Laemmler C."/>
            <person name="Prenger-Berninghoff E."/>
            <person name="Siebert U."/>
            <person name="Ploetz M."/>
            <person name="Abdulmawjood A."/>
        </authorList>
    </citation>
    <scope>NUCLEOTIDE SEQUENCE</scope>
    <source>
        <strain evidence="1">DSM 28752</strain>
    </source>
</reference>
<evidence type="ECO:0000313" key="2">
    <source>
        <dbReference type="Proteomes" id="UP001056109"/>
    </source>
</evidence>
<dbReference type="Proteomes" id="UP001056109">
    <property type="component" value="Chromosome"/>
</dbReference>
<keyword evidence="2" id="KW-1185">Reference proteome</keyword>